<organism evidence="1 2">
    <name type="scientific">Paenibacillus hodogayensis</name>
    <dbReference type="NCBI Taxonomy" id="279208"/>
    <lineage>
        <taxon>Bacteria</taxon>
        <taxon>Bacillati</taxon>
        <taxon>Bacillota</taxon>
        <taxon>Bacilli</taxon>
        <taxon>Bacillales</taxon>
        <taxon>Paenibacillaceae</taxon>
        <taxon>Paenibacillus</taxon>
    </lineage>
</organism>
<evidence type="ECO:0000313" key="1">
    <source>
        <dbReference type="EMBL" id="MFB9751526.1"/>
    </source>
</evidence>
<evidence type="ECO:0000313" key="2">
    <source>
        <dbReference type="Proteomes" id="UP001589619"/>
    </source>
</evidence>
<protein>
    <submittedName>
        <fullName evidence="1">Uncharacterized protein</fullName>
    </submittedName>
</protein>
<sequence length="68" mass="7379">MQLGQYRQGTLLYNDNCVAGSFAGWVCVAGGTPGYEPEASALITELLLRYVWAELGKEPMPMPRITGS</sequence>
<keyword evidence="2" id="KW-1185">Reference proteome</keyword>
<reference evidence="1 2" key="1">
    <citation type="submission" date="2024-09" db="EMBL/GenBank/DDBJ databases">
        <authorList>
            <person name="Sun Q."/>
            <person name="Mori K."/>
        </authorList>
    </citation>
    <scope>NUCLEOTIDE SEQUENCE [LARGE SCALE GENOMIC DNA]</scope>
    <source>
        <strain evidence="1 2">JCM 12520</strain>
    </source>
</reference>
<proteinExistence type="predicted"/>
<name>A0ABV5VTC9_9BACL</name>
<dbReference type="EMBL" id="JBHMAG010000007">
    <property type="protein sequence ID" value="MFB9751526.1"/>
    <property type="molecule type" value="Genomic_DNA"/>
</dbReference>
<dbReference type="RefSeq" id="WP_344912127.1">
    <property type="nucleotide sequence ID" value="NZ_BAAAYO010000010.1"/>
</dbReference>
<comment type="caution">
    <text evidence="1">The sequence shown here is derived from an EMBL/GenBank/DDBJ whole genome shotgun (WGS) entry which is preliminary data.</text>
</comment>
<dbReference type="Proteomes" id="UP001589619">
    <property type="component" value="Unassembled WGS sequence"/>
</dbReference>
<gene>
    <name evidence="1" type="ORF">ACFFNY_08085</name>
</gene>
<accession>A0ABV5VTC9</accession>